<gene>
    <name evidence="2" type="ORF">E3O32_03555</name>
</gene>
<feature type="transmembrane region" description="Helical" evidence="1">
    <location>
        <begin position="126"/>
        <end position="151"/>
    </location>
</feature>
<feature type="transmembrane region" description="Helical" evidence="1">
    <location>
        <begin position="342"/>
        <end position="361"/>
    </location>
</feature>
<dbReference type="EMBL" id="SOFM01000009">
    <property type="protein sequence ID" value="TFC06793.1"/>
    <property type="molecule type" value="Genomic_DNA"/>
</dbReference>
<feature type="transmembrane region" description="Helical" evidence="1">
    <location>
        <begin position="21"/>
        <end position="45"/>
    </location>
</feature>
<dbReference type="Proteomes" id="UP000297643">
    <property type="component" value="Unassembled WGS sequence"/>
</dbReference>
<dbReference type="RefSeq" id="WP_134507079.1">
    <property type="nucleotide sequence ID" value="NZ_SOFM01000009.1"/>
</dbReference>
<name>A0A4R8WC14_9MICO</name>
<proteinExistence type="predicted"/>
<feature type="transmembrane region" description="Helical" evidence="1">
    <location>
        <begin position="296"/>
        <end position="318"/>
    </location>
</feature>
<feature type="transmembrane region" description="Helical" evidence="1">
    <location>
        <begin position="157"/>
        <end position="178"/>
    </location>
</feature>
<keyword evidence="1" id="KW-0812">Transmembrane</keyword>
<feature type="transmembrane region" description="Helical" evidence="1">
    <location>
        <begin position="190"/>
        <end position="209"/>
    </location>
</feature>
<evidence type="ECO:0000313" key="2">
    <source>
        <dbReference type="EMBL" id="TFC06793.1"/>
    </source>
</evidence>
<protein>
    <submittedName>
        <fullName evidence="2">ABC transporter permease</fullName>
    </submittedName>
</protein>
<organism evidence="2 3">
    <name type="scientific">Cryobacterium mannosilyticum</name>
    <dbReference type="NCBI Taxonomy" id="1259190"/>
    <lineage>
        <taxon>Bacteria</taxon>
        <taxon>Bacillati</taxon>
        <taxon>Actinomycetota</taxon>
        <taxon>Actinomycetes</taxon>
        <taxon>Micrococcales</taxon>
        <taxon>Microbacteriaceae</taxon>
        <taxon>Cryobacterium</taxon>
    </lineage>
</organism>
<accession>A0A4R8WC14</accession>
<dbReference type="AlphaFoldDB" id="A0A4R8WC14"/>
<keyword evidence="1" id="KW-1133">Transmembrane helix</keyword>
<comment type="caution">
    <text evidence="2">The sequence shown here is derived from an EMBL/GenBank/DDBJ whole genome shotgun (WGS) entry which is preliminary data.</text>
</comment>
<keyword evidence="1" id="KW-0472">Membrane</keyword>
<evidence type="ECO:0000256" key="1">
    <source>
        <dbReference type="SAM" id="Phobius"/>
    </source>
</evidence>
<feature type="transmembrane region" description="Helical" evidence="1">
    <location>
        <begin position="86"/>
        <end position="105"/>
    </location>
</feature>
<evidence type="ECO:0000313" key="3">
    <source>
        <dbReference type="Proteomes" id="UP000297643"/>
    </source>
</evidence>
<sequence length="530" mass="53294">MSSQLRGTGSLLRLALRRDRWLLLGSVLGFAGIAASSASATAGLYPDPASRIEAAGAVNASAAIVAMYGRIYDPASLGALAMFKPAVFGAVAVAILMVVVVIRHTRAEEESGRLELVGAGVVGRSAPLAAALIVAIGASAAIGAATAAGLLAAGLPAAGSVAFGAGWAVTGACFAGLAAATAQVTTGARAASGLALAGIGAAYMLRAVGDLSEAGPGWLSWLSPIGWNQQIRAFAGDHWGVLALPLAATAVTAAAAFLLRRRRDLGSGMITERSGPAAGRLGTPLGLAWRLQAPTLLAWTIALAILGPVLGTIAHTVAELLNSPGMKAIIEQLGGKQGLTDAFLAAEIGLFGTFVAAYGIVAVSRLRGEEAAGHAEALLATSVGRVRMLAAHGGLALAGVAWLLIIAGAGTGAGHALAVDDPSQIARVTIAAIARIPAAWVVVGLAILIWGLWPRATAGAWVAYIAFILAGEFGTLWGVPQMVIDLSPFAHSPLLPGPDPNLDGLLWLTVVAVAFLAAGTTAFRRRDLAP</sequence>
<feature type="transmembrane region" description="Helical" evidence="1">
    <location>
        <begin position="504"/>
        <end position="523"/>
    </location>
</feature>
<reference evidence="2 3" key="1">
    <citation type="submission" date="2019-03" db="EMBL/GenBank/DDBJ databases">
        <title>Genomics of glacier-inhabiting Cryobacterium strains.</title>
        <authorList>
            <person name="Liu Q."/>
            <person name="Xin Y.-H."/>
        </authorList>
    </citation>
    <scope>NUCLEOTIDE SEQUENCE [LARGE SCALE GENOMIC DNA]</scope>
    <source>
        <strain evidence="2 3">RHLT2-21</strain>
    </source>
</reference>
<feature type="transmembrane region" description="Helical" evidence="1">
    <location>
        <begin position="460"/>
        <end position="484"/>
    </location>
</feature>
<keyword evidence="3" id="KW-1185">Reference proteome</keyword>
<feature type="transmembrane region" description="Helical" evidence="1">
    <location>
        <begin position="239"/>
        <end position="259"/>
    </location>
</feature>
<feature type="transmembrane region" description="Helical" evidence="1">
    <location>
        <begin position="430"/>
        <end position="453"/>
    </location>
</feature>
<feature type="transmembrane region" description="Helical" evidence="1">
    <location>
        <begin position="395"/>
        <end position="418"/>
    </location>
</feature>